<sequence>MGSHYVIEKVPDYIRRVDDRLFEAGGGRGGAIDVLAEVYHCVRDVLKSGFSARESWVGIRSFRCENFRLADEGFSFIHSCFSLPSRLW</sequence>
<dbReference type="AlphaFoldDB" id="A0A6S6PG78"/>
<proteinExistence type="predicted"/>
<accession>A0A6S6PG78</accession>
<reference evidence="1 2" key="1">
    <citation type="submission" date="2020-07" db="EMBL/GenBank/DDBJ databases">
        <title>Complete genome sequence of Mycolicibacterium litorale like strain isolated from cardiac implantable electronic device infection.</title>
        <authorList>
            <person name="Fukano H."/>
            <person name="Miyama H."/>
            <person name="Hoshino Y."/>
        </authorList>
    </citation>
    <scope>NUCLEOTIDE SEQUENCE [LARGE SCALE GENOMIC DNA]</scope>
    <source>
        <strain evidence="1 2">NIIDNTM18</strain>
    </source>
</reference>
<organism evidence="1 2">
    <name type="scientific">Mycolicibacterium litorale</name>
    <dbReference type="NCBI Taxonomy" id="758802"/>
    <lineage>
        <taxon>Bacteria</taxon>
        <taxon>Bacillati</taxon>
        <taxon>Actinomycetota</taxon>
        <taxon>Actinomycetes</taxon>
        <taxon>Mycobacteriales</taxon>
        <taxon>Mycobacteriaceae</taxon>
        <taxon>Mycolicibacterium</taxon>
    </lineage>
</organism>
<gene>
    <name evidence="1" type="ORF">NIIDNTM18_42660</name>
</gene>
<protein>
    <submittedName>
        <fullName evidence="1">Uncharacterized protein</fullName>
    </submittedName>
</protein>
<dbReference type="Proteomes" id="UP000515734">
    <property type="component" value="Chromosome"/>
</dbReference>
<evidence type="ECO:0000313" key="2">
    <source>
        <dbReference type="Proteomes" id="UP000515734"/>
    </source>
</evidence>
<evidence type="ECO:0000313" key="1">
    <source>
        <dbReference type="EMBL" id="BCI54988.1"/>
    </source>
</evidence>
<name>A0A6S6PG78_9MYCO</name>
<dbReference type="EMBL" id="AP023287">
    <property type="protein sequence ID" value="BCI54988.1"/>
    <property type="molecule type" value="Genomic_DNA"/>
</dbReference>